<keyword evidence="6 7" id="KW-0472">Membrane</keyword>
<evidence type="ECO:0000259" key="8">
    <source>
        <dbReference type="Pfam" id="PF02687"/>
    </source>
</evidence>
<evidence type="ECO:0000256" key="7">
    <source>
        <dbReference type="SAM" id="Phobius"/>
    </source>
</evidence>
<dbReference type="InterPro" id="IPR003838">
    <property type="entry name" value="ABC3_permease_C"/>
</dbReference>
<gene>
    <name evidence="9" type="ORF">L5G33_19100</name>
</gene>
<organism evidence="9 10">
    <name type="scientific">Gordonia liuliyuniae</name>
    <dbReference type="NCBI Taxonomy" id="2911517"/>
    <lineage>
        <taxon>Bacteria</taxon>
        <taxon>Bacillati</taxon>
        <taxon>Actinomycetota</taxon>
        <taxon>Actinomycetes</taxon>
        <taxon>Mycobacteriales</taxon>
        <taxon>Gordoniaceae</taxon>
        <taxon>Gordonia</taxon>
    </lineage>
</organism>
<dbReference type="PANTHER" id="PTHR43738:SF1">
    <property type="entry name" value="HEMIN TRANSPORT SYSTEM PERMEASE PROTEIN HRTB-RELATED"/>
    <property type="match status" value="1"/>
</dbReference>
<feature type="transmembrane region" description="Helical" evidence="7">
    <location>
        <begin position="32"/>
        <end position="52"/>
    </location>
</feature>
<keyword evidence="5 7" id="KW-1133">Transmembrane helix</keyword>
<evidence type="ECO:0000256" key="3">
    <source>
        <dbReference type="ARBA" id="ARBA00022475"/>
    </source>
</evidence>
<evidence type="ECO:0000256" key="5">
    <source>
        <dbReference type="ARBA" id="ARBA00022989"/>
    </source>
</evidence>
<comment type="subcellular location">
    <subcellularLocation>
        <location evidence="1">Cell membrane</location>
        <topology evidence="1">Multi-pass membrane protein</topology>
    </subcellularLocation>
</comment>
<accession>A0ABS9IYB9</accession>
<evidence type="ECO:0000256" key="4">
    <source>
        <dbReference type="ARBA" id="ARBA00022692"/>
    </source>
</evidence>
<keyword evidence="4 7" id="KW-0812">Transmembrane</keyword>
<sequence>MSSPGELLGEQLSGGFDVYIGWREIRDAKGRFALISGVIALLSLMVVMLSALTSGLDAESTSAVRALPGDTVITQAAAGGEASSLTDSRVDDAAVGHVRDDDPQATVLGVATTRVTADGRAAAAAAFGFSDTDEVTVDSETAASLGLSAGSTVVVGTEKVRVDDVADTGKYAHTPVIRMPYSTWVSATGRDAASAVLTAAASAPGGMVATSHGDAVSLVPGYKSEHSSLLLIQGLLLAISAIVVCGFFAVWTGQRVRSLAVVRAMGAGRNYLIRDGLGQAAVVLFAGLLAGGGVGAIGAAIASGTVPIAFDAWSMIALLAGMAVLGLAGAAVALRPLVKVDPLTALNR</sequence>
<feature type="transmembrane region" description="Helical" evidence="7">
    <location>
        <begin position="272"/>
        <end position="301"/>
    </location>
</feature>
<dbReference type="EMBL" id="JAKKOR010000014">
    <property type="protein sequence ID" value="MCF8590568.1"/>
    <property type="molecule type" value="Genomic_DNA"/>
</dbReference>
<evidence type="ECO:0000256" key="1">
    <source>
        <dbReference type="ARBA" id="ARBA00004651"/>
    </source>
</evidence>
<feature type="transmembrane region" description="Helical" evidence="7">
    <location>
        <begin position="230"/>
        <end position="251"/>
    </location>
</feature>
<protein>
    <submittedName>
        <fullName evidence="9">ABC transporter permease</fullName>
    </submittedName>
</protein>
<feature type="transmembrane region" description="Helical" evidence="7">
    <location>
        <begin position="313"/>
        <end position="334"/>
    </location>
</feature>
<evidence type="ECO:0000313" key="10">
    <source>
        <dbReference type="Proteomes" id="UP001200110"/>
    </source>
</evidence>
<proteinExistence type="predicted"/>
<feature type="domain" description="ABC3 transporter permease C-terminal" evidence="8">
    <location>
        <begin position="234"/>
        <end position="342"/>
    </location>
</feature>
<dbReference type="Proteomes" id="UP001200110">
    <property type="component" value="Unassembled WGS sequence"/>
</dbReference>
<name>A0ABS9IYB9_9ACTN</name>
<evidence type="ECO:0000256" key="2">
    <source>
        <dbReference type="ARBA" id="ARBA00022448"/>
    </source>
</evidence>
<keyword evidence="3" id="KW-1003">Cell membrane</keyword>
<dbReference type="RefSeq" id="WP_236999761.1">
    <property type="nucleotide sequence ID" value="NZ_JAKKOR010000014.1"/>
</dbReference>
<dbReference type="PANTHER" id="PTHR43738">
    <property type="entry name" value="ABC TRANSPORTER, MEMBRANE PROTEIN"/>
    <property type="match status" value="1"/>
</dbReference>
<dbReference type="Pfam" id="PF02687">
    <property type="entry name" value="FtsX"/>
    <property type="match status" value="1"/>
</dbReference>
<evidence type="ECO:0000256" key="6">
    <source>
        <dbReference type="ARBA" id="ARBA00023136"/>
    </source>
</evidence>
<reference evidence="9 10" key="1">
    <citation type="submission" date="2022-01" db="EMBL/GenBank/DDBJ databases">
        <authorList>
            <person name="Huang Y."/>
        </authorList>
    </citation>
    <scope>NUCLEOTIDE SEQUENCE [LARGE SCALE GENOMIC DNA]</scope>
    <source>
        <strain evidence="9 10">HY366</strain>
    </source>
</reference>
<keyword evidence="10" id="KW-1185">Reference proteome</keyword>
<comment type="caution">
    <text evidence="9">The sequence shown here is derived from an EMBL/GenBank/DDBJ whole genome shotgun (WGS) entry which is preliminary data.</text>
</comment>
<keyword evidence="2" id="KW-0813">Transport</keyword>
<dbReference type="InterPro" id="IPR051125">
    <property type="entry name" value="ABC-4/HrtB_transporter"/>
</dbReference>
<evidence type="ECO:0000313" key="9">
    <source>
        <dbReference type="EMBL" id="MCF8590568.1"/>
    </source>
</evidence>